<dbReference type="GO" id="GO:0005524">
    <property type="term" value="F:ATP binding"/>
    <property type="evidence" value="ECO:0007669"/>
    <property type="project" value="UniProtKB-UniRule"/>
</dbReference>
<evidence type="ECO:0000256" key="8">
    <source>
        <dbReference type="SAM" id="MobiDB-lite"/>
    </source>
</evidence>
<feature type="compositionally biased region" description="Basic and acidic residues" evidence="8">
    <location>
        <begin position="1052"/>
        <end position="1070"/>
    </location>
</feature>
<feature type="region of interest" description="Actin-binding" evidence="6">
    <location>
        <begin position="611"/>
        <end position="633"/>
    </location>
</feature>
<dbReference type="GO" id="GO:0000146">
    <property type="term" value="F:microfilament motor activity"/>
    <property type="evidence" value="ECO:0007669"/>
    <property type="project" value="TreeGrafter"/>
</dbReference>
<keyword evidence="4 6" id="KW-0505">Motor protein</keyword>
<dbReference type="SUPFAM" id="SSF52540">
    <property type="entry name" value="P-loop containing nucleoside triphosphate hydrolases"/>
    <property type="match status" value="1"/>
</dbReference>
<reference evidence="11" key="1">
    <citation type="submission" date="2015-09" db="EMBL/GenBank/DDBJ databases">
        <authorList>
            <consortium name="Pathogen Informatics"/>
        </authorList>
    </citation>
    <scope>NUCLEOTIDE SEQUENCE [LARGE SCALE GENOMIC DNA]</scope>
    <source>
        <strain evidence="11">Lake Konstanz</strain>
    </source>
</reference>
<keyword evidence="1 6" id="KW-0547">Nucleotide-binding</keyword>
<evidence type="ECO:0000256" key="2">
    <source>
        <dbReference type="ARBA" id="ARBA00022840"/>
    </source>
</evidence>
<dbReference type="PANTHER" id="PTHR13140">
    <property type="entry name" value="MYOSIN"/>
    <property type="match status" value="1"/>
</dbReference>
<evidence type="ECO:0000256" key="7">
    <source>
        <dbReference type="SAM" id="Coils"/>
    </source>
</evidence>
<keyword evidence="7" id="KW-0175">Coiled coil</keyword>
<dbReference type="GO" id="GO:0005737">
    <property type="term" value="C:cytoplasm"/>
    <property type="evidence" value="ECO:0007669"/>
    <property type="project" value="TreeGrafter"/>
</dbReference>
<dbReference type="Gene3D" id="3.40.850.10">
    <property type="entry name" value="Kinesin motor domain"/>
    <property type="match status" value="1"/>
</dbReference>
<gene>
    <name evidence="10" type="ORF">BSAL_25900</name>
</gene>
<proteinExistence type="inferred from homology"/>
<accession>A0A0S4JP47</accession>
<name>A0A0S4JP47_BODSA</name>
<dbReference type="EMBL" id="CYKH01001806">
    <property type="protein sequence ID" value="CUG90281.1"/>
    <property type="molecule type" value="Genomic_DNA"/>
</dbReference>
<keyword evidence="5 6" id="KW-0009">Actin-binding</keyword>
<feature type="coiled-coil region" evidence="7">
    <location>
        <begin position="817"/>
        <end position="851"/>
    </location>
</feature>
<comment type="similarity">
    <text evidence="6">Belongs to the TRAFAC class myosin-kinesin ATPase superfamily. Myosin family.</text>
</comment>
<dbReference type="Gene3D" id="1.20.58.530">
    <property type="match status" value="1"/>
</dbReference>
<dbReference type="Gene3D" id="1.20.120.720">
    <property type="entry name" value="Myosin VI head, motor domain, U50 subdomain"/>
    <property type="match status" value="1"/>
</dbReference>
<dbReference type="GO" id="GO:0007015">
    <property type="term" value="P:actin filament organization"/>
    <property type="evidence" value="ECO:0007669"/>
    <property type="project" value="TreeGrafter"/>
</dbReference>
<dbReference type="Gene3D" id="1.10.10.820">
    <property type="match status" value="1"/>
</dbReference>
<dbReference type="GO" id="GO:0016020">
    <property type="term" value="C:membrane"/>
    <property type="evidence" value="ECO:0007669"/>
    <property type="project" value="TreeGrafter"/>
</dbReference>
<protein>
    <submittedName>
        <fullName evidence="10">Myosin heavy chain, putative</fullName>
    </submittedName>
</protein>
<evidence type="ECO:0000256" key="3">
    <source>
        <dbReference type="ARBA" id="ARBA00023123"/>
    </source>
</evidence>
<dbReference type="VEuPathDB" id="TriTrypDB:BSAL_25900"/>
<feature type="coiled-coil region" evidence="7">
    <location>
        <begin position="921"/>
        <end position="974"/>
    </location>
</feature>
<feature type="region of interest" description="Disordered" evidence="8">
    <location>
        <begin position="1121"/>
        <end position="1140"/>
    </location>
</feature>
<dbReference type="OMA" id="LNKGCTQ"/>
<feature type="domain" description="Myosin motor" evidence="9">
    <location>
        <begin position="63"/>
        <end position="727"/>
    </location>
</feature>
<dbReference type="GO" id="GO:0016459">
    <property type="term" value="C:myosin complex"/>
    <property type="evidence" value="ECO:0007669"/>
    <property type="project" value="UniProtKB-KW"/>
</dbReference>
<dbReference type="GO" id="GO:0051015">
    <property type="term" value="F:actin filament binding"/>
    <property type="evidence" value="ECO:0007669"/>
    <property type="project" value="TreeGrafter"/>
</dbReference>
<feature type="binding site" evidence="6">
    <location>
        <begin position="159"/>
        <end position="166"/>
    </location>
    <ligand>
        <name>ATP</name>
        <dbReference type="ChEBI" id="CHEBI:30616"/>
    </ligand>
</feature>
<dbReference type="Proteomes" id="UP000051952">
    <property type="component" value="Unassembled WGS sequence"/>
</dbReference>
<dbReference type="Pfam" id="PF00063">
    <property type="entry name" value="Myosin_head"/>
    <property type="match status" value="1"/>
</dbReference>
<evidence type="ECO:0000259" key="9">
    <source>
        <dbReference type="PROSITE" id="PS51456"/>
    </source>
</evidence>
<sequence>MENFVDGPVYAKCPKRSWIIGKLESWDKSKNVGSVKAINDGGDTLANLKEQDVHPMRDGGAVEDVDDLLLLTELHDATLLHCIRHRYMKDVIYTNIGAITVALNPFNFKIPRYMDTMMPTYLSEGEVIEKSLPHSWACAHNTYYEMKRDAKDQCILVSGESGAGKTEASKIVMKYLAAVSCIRGEAAVREEAALVGQKINSSSPALEAFGNAKTVRNDNSSRFGKFMRVKFNDNSFLVGAHITKYLLEKSRIVTASPGERIYHSFYLIIRCKDRAKYLLGDDKQYRSLNAGQTLNNPEFNTHEEFEEVCKSMTTMGISDANIQSLWKAVAGILHFENVEFTAEGEGSIPTPASLAHINNGCQMWNIDQNSYLQEVRENTLTIMGNQVRKLLTPAMAQDARSAVNKSIYDNAFSWLVSECNSNLDKEDCSNWIGLLDIFGFEDFKHNSFEQLCINLTNETLQHHYNMYIFCKDVEECRGEGIDMSDVSFPDNTPCLKMISASGGVMALLDEECQLGSGSDASFFSKVTGKFNGFPFFIVDKLSRTNFVIRHYAGDVSYDTTDFREKNLDTLKDAWKLLLRTSRDELIKELLPAPVDVKGPKPTVSVFFRRQLQELMDLINSTSPHWIRCVKPHPAKKALMFDNISVMNQLSSSGVLGTVKIRKAGYAVRIPKDQFLGDFKIVSAAAGTPNTLDGIFQACGYSKNDAQIGTRRVFLRSHIYMDLEARKKKALLNSTKVVQAFSHVVCAFQKANKAMFASNRLLIDELRKHVRQLLAAQDKEMQARQKLMQDAARLWKLLLGKEAQAAKAVKQGEAEKRAKIIRAMRIEHEEQREQLEDQETSAREEFQIVLQELYIDMRFRWDISQRAAEERQARREHAEVEKALMIRRREACERRREHDRQHMFQQCSKRMEPTVAREDKTIRSLQRIQKQKQLELEAAQRQMEKELHREETVQKHRQEIQHQREERAQENLRKRLHTSQAVAMRDVAFERYYRVMREDFEWQKLERQMLKGQQLVLEEARQAFLREKAESDKLRRKTLEEEDSKVRTQQRLVMEERRQRDEQQSKITAEKALEDEKRQLVEERKQREAIHVRKREKEVERAIGWDNDRRERILLQRPDITKSDIDDSPLAMRVPAPTPFI</sequence>
<evidence type="ECO:0000256" key="5">
    <source>
        <dbReference type="ARBA" id="ARBA00023203"/>
    </source>
</evidence>
<keyword evidence="11" id="KW-1185">Reference proteome</keyword>
<evidence type="ECO:0000256" key="4">
    <source>
        <dbReference type="ARBA" id="ARBA00023175"/>
    </source>
</evidence>
<dbReference type="InterPro" id="IPR001609">
    <property type="entry name" value="Myosin_head_motor_dom-like"/>
</dbReference>
<dbReference type="InterPro" id="IPR027417">
    <property type="entry name" value="P-loop_NTPase"/>
</dbReference>
<dbReference type="InterPro" id="IPR036961">
    <property type="entry name" value="Kinesin_motor_dom_sf"/>
</dbReference>
<feature type="region of interest" description="Disordered" evidence="8">
    <location>
        <begin position="1035"/>
        <end position="1070"/>
    </location>
</feature>
<evidence type="ECO:0000256" key="1">
    <source>
        <dbReference type="ARBA" id="ARBA00022741"/>
    </source>
</evidence>
<dbReference type="PROSITE" id="PS51456">
    <property type="entry name" value="MYOSIN_MOTOR"/>
    <property type="match status" value="1"/>
</dbReference>
<evidence type="ECO:0000256" key="6">
    <source>
        <dbReference type="PROSITE-ProRule" id="PRU00782"/>
    </source>
</evidence>
<feature type="non-terminal residue" evidence="10">
    <location>
        <position position="1140"/>
    </location>
</feature>
<dbReference type="Gene3D" id="1.20.5.4820">
    <property type="match status" value="1"/>
</dbReference>
<dbReference type="PANTHER" id="PTHR13140:SF706">
    <property type="entry name" value="DILUTE CLASS UNCONVENTIONAL MYOSIN, ISOFORM C"/>
    <property type="match status" value="1"/>
</dbReference>
<evidence type="ECO:0000313" key="11">
    <source>
        <dbReference type="Proteomes" id="UP000051952"/>
    </source>
</evidence>
<dbReference type="PRINTS" id="PR00193">
    <property type="entry name" value="MYOSINHEAVY"/>
</dbReference>
<organism evidence="10 11">
    <name type="scientific">Bodo saltans</name>
    <name type="common">Flagellated protozoan</name>
    <dbReference type="NCBI Taxonomy" id="75058"/>
    <lineage>
        <taxon>Eukaryota</taxon>
        <taxon>Discoba</taxon>
        <taxon>Euglenozoa</taxon>
        <taxon>Kinetoplastea</taxon>
        <taxon>Metakinetoplastina</taxon>
        <taxon>Eubodonida</taxon>
        <taxon>Bodonidae</taxon>
        <taxon>Bodo</taxon>
    </lineage>
</organism>
<evidence type="ECO:0000313" key="10">
    <source>
        <dbReference type="EMBL" id="CUG90281.1"/>
    </source>
</evidence>
<dbReference type="SMART" id="SM00242">
    <property type="entry name" value="MYSc"/>
    <property type="match status" value="1"/>
</dbReference>
<dbReference type="AlphaFoldDB" id="A0A0S4JP47"/>
<dbReference type="CDD" id="cd00124">
    <property type="entry name" value="MYSc"/>
    <property type="match status" value="1"/>
</dbReference>
<keyword evidence="2 6" id="KW-0067">ATP-binding</keyword>
<keyword evidence="3 6" id="KW-0518">Myosin</keyword>
<dbReference type="OrthoDB" id="240573at2759"/>